<reference evidence="2" key="1">
    <citation type="submission" date="2014-07" db="EMBL/GenBank/DDBJ databases">
        <authorList>
            <person name="Martin A.A"/>
            <person name="De Silva N."/>
        </authorList>
    </citation>
    <scope>NUCLEOTIDE SEQUENCE</scope>
</reference>
<keyword evidence="2" id="KW-1185">Reference proteome</keyword>
<dbReference type="SUPFAM" id="SSF55797">
    <property type="entry name" value="PR-1-like"/>
    <property type="match status" value="1"/>
</dbReference>
<feature type="domain" description="SCP" evidence="1">
    <location>
        <begin position="59"/>
        <end position="149"/>
    </location>
</feature>
<sequence length="152" mass="18389">MNIKYFFTFQSQKQIKLPDNMNVLKHVGRYGFTNNIWREVWRNCYFFNVSQRKLCEILLSEINRYRHKHKVPPVNFNSRLDNVATTNLHSLINRNRQINNQLLRNFLKVPYYMTPLIFKKWYEKGKSYKYNTKSSIKGTEHFSSMVGKNLDI</sequence>
<protein>
    <submittedName>
        <fullName evidence="3">SCP domain-containing protein</fullName>
    </submittedName>
</protein>
<accession>A0A0K0G231</accession>
<dbReference type="Proteomes" id="UP000035680">
    <property type="component" value="Unassembled WGS sequence"/>
</dbReference>
<name>A0A0K0G231_STRVS</name>
<evidence type="ECO:0000313" key="3">
    <source>
        <dbReference type="WBParaSite" id="SVE_1877700.1"/>
    </source>
</evidence>
<dbReference type="Gene3D" id="3.40.33.10">
    <property type="entry name" value="CAP"/>
    <property type="match status" value="1"/>
</dbReference>
<dbReference type="WBParaSite" id="SVE_1877700.1">
    <property type="protein sequence ID" value="SVE_1877700.1"/>
    <property type="gene ID" value="SVE_1877700"/>
</dbReference>
<dbReference type="AlphaFoldDB" id="A0A0K0G231"/>
<reference evidence="3" key="2">
    <citation type="submission" date="2015-08" db="UniProtKB">
        <authorList>
            <consortium name="WormBaseParasite"/>
        </authorList>
    </citation>
    <scope>IDENTIFICATION</scope>
</reference>
<dbReference type="Pfam" id="PF00188">
    <property type="entry name" value="CAP"/>
    <property type="match status" value="1"/>
</dbReference>
<proteinExistence type="predicted"/>
<organism evidence="2 3">
    <name type="scientific">Strongyloides venezuelensis</name>
    <name type="common">Threadworm</name>
    <dbReference type="NCBI Taxonomy" id="75913"/>
    <lineage>
        <taxon>Eukaryota</taxon>
        <taxon>Metazoa</taxon>
        <taxon>Ecdysozoa</taxon>
        <taxon>Nematoda</taxon>
        <taxon>Chromadorea</taxon>
        <taxon>Rhabditida</taxon>
        <taxon>Tylenchina</taxon>
        <taxon>Panagrolaimomorpha</taxon>
        <taxon>Strongyloidoidea</taxon>
        <taxon>Strongyloididae</taxon>
        <taxon>Strongyloides</taxon>
    </lineage>
</organism>
<evidence type="ECO:0000259" key="1">
    <source>
        <dbReference type="Pfam" id="PF00188"/>
    </source>
</evidence>
<dbReference type="InterPro" id="IPR014044">
    <property type="entry name" value="CAP_dom"/>
</dbReference>
<evidence type="ECO:0000313" key="2">
    <source>
        <dbReference type="Proteomes" id="UP000035680"/>
    </source>
</evidence>
<dbReference type="InterPro" id="IPR035940">
    <property type="entry name" value="CAP_sf"/>
</dbReference>